<evidence type="ECO:0000256" key="5">
    <source>
        <dbReference type="ARBA" id="ARBA00038359"/>
    </source>
</evidence>
<reference evidence="9 10" key="1">
    <citation type="submission" date="2015-02" db="EMBL/GenBank/DDBJ databases">
        <title>Draft genome sequence of Aspergillus parasiticus SU-1.</title>
        <authorList>
            <person name="Yu J."/>
            <person name="Fedorova N."/>
            <person name="Yin Y."/>
            <person name="Losada L."/>
            <person name="Zafar N."/>
            <person name="Taujale R."/>
            <person name="Ehrlich K.C."/>
            <person name="Bhatnagar D."/>
            <person name="Cleveland T.E."/>
            <person name="Bennett J.W."/>
            <person name="Nierman W.C."/>
        </authorList>
    </citation>
    <scope>NUCLEOTIDE SEQUENCE [LARGE SCALE GENOMIC DNA]</scope>
    <source>
        <strain evidence="10">ATCC 56775 / NRRL 5862 / SRRC 143 / SU-1</strain>
    </source>
</reference>
<feature type="transmembrane region" description="Helical" evidence="7">
    <location>
        <begin position="241"/>
        <end position="263"/>
    </location>
</feature>
<gene>
    <name evidence="9" type="ORF">P875_00108609</name>
</gene>
<dbReference type="InterPro" id="IPR052337">
    <property type="entry name" value="SAT4-like"/>
</dbReference>
<dbReference type="GO" id="GO:0016020">
    <property type="term" value="C:membrane"/>
    <property type="evidence" value="ECO:0007669"/>
    <property type="project" value="UniProtKB-SubCell"/>
</dbReference>
<protein>
    <recommendedName>
        <fullName evidence="8">Rhodopsin domain-containing protein</fullName>
    </recommendedName>
</protein>
<dbReference type="Proteomes" id="UP000033540">
    <property type="component" value="Unassembled WGS sequence"/>
</dbReference>
<evidence type="ECO:0000256" key="3">
    <source>
        <dbReference type="ARBA" id="ARBA00022989"/>
    </source>
</evidence>
<evidence type="ECO:0000256" key="6">
    <source>
        <dbReference type="SAM" id="MobiDB-lite"/>
    </source>
</evidence>
<dbReference type="InterPro" id="IPR049326">
    <property type="entry name" value="Rhodopsin_dom_fungi"/>
</dbReference>
<comment type="caution">
    <text evidence="9">The sequence shown here is derived from an EMBL/GenBank/DDBJ whole genome shotgun (WGS) entry which is preliminary data.</text>
</comment>
<comment type="subcellular location">
    <subcellularLocation>
        <location evidence="1">Membrane</location>
        <topology evidence="1">Multi-pass membrane protein</topology>
    </subcellularLocation>
</comment>
<keyword evidence="3 7" id="KW-1133">Transmembrane helix</keyword>
<evidence type="ECO:0000256" key="2">
    <source>
        <dbReference type="ARBA" id="ARBA00022692"/>
    </source>
</evidence>
<feature type="transmembrane region" description="Helical" evidence="7">
    <location>
        <begin position="170"/>
        <end position="195"/>
    </location>
</feature>
<dbReference type="EMBL" id="JZEE01000145">
    <property type="protein sequence ID" value="KJK68125.1"/>
    <property type="molecule type" value="Genomic_DNA"/>
</dbReference>
<name>A0A0F0IKB1_ASPPU</name>
<evidence type="ECO:0000256" key="7">
    <source>
        <dbReference type="SAM" id="Phobius"/>
    </source>
</evidence>
<dbReference type="OrthoDB" id="3903189at2759"/>
<dbReference type="AlphaFoldDB" id="A0A0F0IKB1"/>
<feature type="compositionally biased region" description="Basic and acidic residues" evidence="6">
    <location>
        <begin position="316"/>
        <end position="325"/>
    </location>
</feature>
<dbReference type="STRING" id="1403190.A0A0F0IKB1"/>
<feature type="transmembrane region" description="Helical" evidence="7">
    <location>
        <begin position="92"/>
        <end position="114"/>
    </location>
</feature>
<proteinExistence type="inferred from homology"/>
<dbReference type="PANTHER" id="PTHR33048">
    <property type="entry name" value="PTH11-LIKE INTEGRAL MEMBRANE PROTEIN (AFU_ORTHOLOGUE AFUA_5G11245)"/>
    <property type="match status" value="1"/>
</dbReference>
<sequence length="369" mass="41981">MYPTARELAIESWILYGVGLLIIGCRLVSRRIRLKSWSKLQMDDALMCVIALTFTGVTVTANNVARVSSDPIVHEENTTPYADSLMVWGNKMVFALEQFALVTIWLVKCCLLIIYNRLTLMMKEHLVVKIVAGYVVISFIVIEILFLGVWCRPINYYWDLESEDFQCSTYFNHLITTTVFNISSDLMMLCIPLPLFIRSHLPFKQKVAVCAVFSLGGIVILMAALNKYYNFAQLQSPRFLKWYVAEVATAVYVSNVPLLWPLLRQLFRCLRSTVHSNYPSGAPRPNGPERGLAPLHSHSRSRSKYRTDSAHSIINHSDEGSMPDAHELILTPTRERGYRADIMGDSDTSPQQSKDITVHRTVEVTHEYP</sequence>
<feature type="transmembrane region" description="Helical" evidence="7">
    <location>
        <begin position="126"/>
        <end position="150"/>
    </location>
</feature>
<evidence type="ECO:0000256" key="4">
    <source>
        <dbReference type="ARBA" id="ARBA00023136"/>
    </source>
</evidence>
<evidence type="ECO:0000259" key="8">
    <source>
        <dbReference type="Pfam" id="PF20684"/>
    </source>
</evidence>
<organism evidence="9 10">
    <name type="scientific">Aspergillus parasiticus (strain ATCC 56775 / NRRL 5862 / SRRC 143 / SU-1)</name>
    <dbReference type="NCBI Taxonomy" id="1403190"/>
    <lineage>
        <taxon>Eukaryota</taxon>
        <taxon>Fungi</taxon>
        <taxon>Dikarya</taxon>
        <taxon>Ascomycota</taxon>
        <taxon>Pezizomycotina</taxon>
        <taxon>Eurotiomycetes</taxon>
        <taxon>Eurotiomycetidae</taxon>
        <taxon>Eurotiales</taxon>
        <taxon>Aspergillaceae</taxon>
        <taxon>Aspergillus</taxon>
        <taxon>Aspergillus subgen. Circumdati</taxon>
    </lineage>
</organism>
<dbReference type="PANTHER" id="PTHR33048:SF110">
    <property type="entry name" value="UBID FAMILY DECARBOXYLASE"/>
    <property type="match status" value="1"/>
</dbReference>
<feature type="domain" description="Rhodopsin" evidence="8">
    <location>
        <begin position="26"/>
        <end position="264"/>
    </location>
</feature>
<keyword evidence="4 7" id="KW-0472">Membrane</keyword>
<evidence type="ECO:0000313" key="9">
    <source>
        <dbReference type="EMBL" id="KJK68125.1"/>
    </source>
</evidence>
<feature type="transmembrane region" description="Helical" evidence="7">
    <location>
        <begin position="207"/>
        <end position="229"/>
    </location>
</feature>
<keyword evidence="2 7" id="KW-0812">Transmembrane</keyword>
<feature type="region of interest" description="Disordered" evidence="6">
    <location>
        <begin position="278"/>
        <end position="325"/>
    </location>
</feature>
<evidence type="ECO:0000313" key="10">
    <source>
        <dbReference type="Proteomes" id="UP000033540"/>
    </source>
</evidence>
<comment type="similarity">
    <text evidence="5">Belongs to the SAT4 family.</text>
</comment>
<dbReference type="Pfam" id="PF20684">
    <property type="entry name" value="Fung_rhodopsin"/>
    <property type="match status" value="1"/>
</dbReference>
<feature type="transmembrane region" description="Helical" evidence="7">
    <location>
        <begin position="45"/>
        <end position="65"/>
    </location>
</feature>
<evidence type="ECO:0000256" key="1">
    <source>
        <dbReference type="ARBA" id="ARBA00004141"/>
    </source>
</evidence>
<feature type="transmembrane region" description="Helical" evidence="7">
    <location>
        <begin position="12"/>
        <end position="29"/>
    </location>
</feature>
<dbReference type="PROSITE" id="PS51257">
    <property type="entry name" value="PROKAR_LIPOPROTEIN"/>
    <property type="match status" value="1"/>
</dbReference>
<accession>A0A0F0IKB1</accession>